<evidence type="ECO:0000313" key="6">
    <source>
        <dbReference type="Proteomes" id="UP000037088"/>
    </source>
</evidence>
<evidence type="ECO:0000313" key="4">
    <source>
        <dbReference type="EMBL" id="KOC91009.1"/>
    </source>
</evidence>
<evidence type="ECO:0008006" key="7">
    <source>
        <dbReference type="Google" id="ProtNLM"/>
    </source>
</evidence>
<organism evidence="4 5">
    <name type="scientific">Winslowiella iniecta</name>
    <dbReference type="NCBI Taxonomy" id="1560201"/>
    <lineage>
        <taxon>Bacteria</taxon>
        <taxon>Pseudomonadati</taxon>
        <taxon>Pseudomonadota</taxon>
        <taxon>Gammaproteobacteria</taxon>
        <taxon>Enterobacterales</taxon>
        <taxon>Erwiniaceae</taxon>
        <taxon>Winslowiella</taxon>
    </lineage>
</organism>
<comment type="caution">
    <text evidence="4">The sequence shown here is derived from an EMBL/GenBank/DDBJ whole genome shotgun (WGS) entry which is preliminary data.</text>
</comment>
<keyword evidence="2" id="KW-0812">Transmembrane</keyword>
<evidence type="ECO:0000313" key="5">
    <source>
        <dbReference type="Proteomes" id="UP000036851"/>
    </source>
</evidence>
<keyword evidence="6" id="KW-1185">Reference proteome</keyword>
<reference evidence="5 6" key="1">
    <citation type="journal article" date="2015" name="Int. J. Syst. Evol. Microbiol.">
        <title>Erwinia iniecta sp. nov., isolated from Russian wheat aphids (Diuraphis noxia).</title>
        <authorList>
            <person name="Campillo T."/>
            <person name="Luna E."/>
            <person name="Portier P."/>
            <person name="Fischer-Le Saux M."/>
            <person name="Lapitan N."/>
            <person name="Tisserat N.A."/>
            <person name="Leach J.E."/>
        </authorList>
    </citation>
    <scope>NUCLEOTIDE SEQUENCE [LARGE SCALE GENOMIC DNA]</scope>
    <source>
        <strain evidence="3 6">B120</strain>
        <strain evidence="4 5">B149</strain>
    </source>
</reference>
<sequence>MPVSSIDGDGALLRAAAINTTPSSHDQTTPVLSTVTQTSNSPLSPQPVALSGAFADYSTAAFSAKSALIDALEEWQQLAVIYPTDETIEDFFLARGVTSSHHYVDGEGLNEKGEKYIENYRQKNQPVERCSLQQALTQWQKLTIAERKQYTIRNFARSRGIDFRNFSTFATIKSGLKTRGKALTELESSKNIPDKIVSPLRNTLALHCWLELGAEDRRIIGTKNFAKCVGVSWSMFRKGSSKFGLSPFGEKFYQKHYGTLSALLDWKNVSSTQRQAMDPKQFAIAQGISPTVWEKYADINGLTELGLALSRSAEVETMRQSVRTWFNGNNQSNPSAEPPIITIKQEPANGSLAESSWEPQQHRLILKMNDAAPLLIDPNNPERSLTSERIQSTNRKIDLSVDLEAYLKKRGKQVRAQFMARANRFANQLINSDGSQQGKTFDKYLSRPLQLFTPSAVQPETDEPAPWGLGIYAKSTIPVLTILGAYAGVLLDSEEQVAQEYRAIGCERSLGYSWTLPADESGHAAVISGFRHTNRLALINTNQLLQQPPLNEQGIGGAAGNNIALMYIGGLILVYVTIKAVKEGQQMLVDYGPVYDPLDIKKESYLADKEAAASLKRRRSERQVDRPGPPATIRRIV</sequence>
<dbReference type="AlphaFoldDB" id="A0A0L7T6I2"/>
<name>A0A0L7T6I2_9GAMM</name>
<dbReference type="OrthoDB" id="6508359at2"/>
<dbReference type="STRING" id="1560201.NG42_15265"/>
<keyword evidence="2" id="KW-1133">Transmembrane helix</keyword>
<dbReference type="RefSeq" id="WP_052900459.1">
    <property type="nucleotide sequence ID" value="NZ_JRXE01000021.1"/>
</dbReference>
<dbReference type="Proteomes" id="UP000037088">
    <property type="component" value="Unassembled WGS sequence"/>
</dbReference>
<dbReference type="PATRIC" id="fig|1560201.3.peg.3243"/>
<evidence type="ECO:0000256" key="2">
    <source>
        <dbReference type="SAM" id="Phobius"/>
    </source>
</evidence>
<accession>A0A0L7T6I2</accession>
<dbReference type="Proteomes" id="UP000036851">
    <property type="component" value="Unassembled WGS sequence"/>
</dbReference>
<dbReference type="EMBL" id="JRXE01000021">
    <property type="protein sequence ID" value="KOC88775.1"/>
    <property type="molecule type" value="Genomic_DNA"/>
</dbReference>
<proteinExistence type="predicted"/>
<evidence type="ECO:0000256" key="1">
    <source>
        <dbReference type="SAM" id="MobiDB-lite"/>
    </source>
</evidence>
<protein>
    <recommendedName>
        <fullName evidence="7">SET domain-containing protein</fullName>
    </recommendedName>
</protein>
<dbReference type="EMBL" id="JRXF01000027">
    <property type="protein sequence ID" value="KOC91009.1"/>
    <property type="molecule type" value="Genomic_DNA"/>
</dbReference>
<feature type="transmembrane region" description="Helical" evidence="2">
    <location>
        <begin position="555"/>
        <end position="578"/>
    </location>
</feature>
<feature type="region of interest" description="Disordered" evidence="1">
    <location>
        <begin position="616"/>
        <end position="637"/>
    </location>
</feature>
<dbReference type="Gene3D" id="2.170.270.10">
    <property type="entry name" value="SET domain"/>
    <property type="match status" value="1"/>
</dbReference>
<keyword evidence="2" id="KW-0472">Membrane</keyword>
<gene>
    <name evidence="3" type="ORF">NG42_15265</name>
    <name evidence="4" type="ORF">NG43_16455</name>
</gene>
<dbReference type="InterPro" id="IPR046341">
    <property type="entry name" value="SET_dom_sf"/>
</dbReference>
<evidence type="ECO:0000313" key="3">
    <source>
        <dbReference type="EMBL" id="KOC88775.1"/>
    </source>
</evidence>